<organism evidence="1 2">
    <name type="scientific">Pseudarcicella hirudinis</name>
    <dbReference type="NCBI Taxonomy" id="1079859"/>
    <lineage>
        <taxon>Bacteria</taxon>
        <taxon>Pseudomonadati</taxon>
        <taxon>Bacteroidota</taxon>
        <taxon>Cytophagia</taxon>
        <taxon>Cytophagales</taxon>
        <taxon>Flectobacillaceae</taxon>
        <taxon>Pseudarcicella</taxon>
    </lineage>
</organism>
<protein>
    <recommendedName>
        <fullName evidence="3">Lipocalin-like domain-containing protein</fullName>
    </recommendedName>
</protein>
<dbReference type="EMBL" id="FOXH01000005">
    <property type="protein sequence ID" value="SFP72349.1"/>
    <property type="molecule type" value="Genomic_DNA"/>
</dbReference>
<accession>A0A1I5SNR1</accession>
<evidence type="ECO:0000313" key="1">
    <source>
        <dbReference type="EMBL" id="SFP72349.1"/>
    </source>
</evidence>
<reference evidence="1 2" key="1">
    <citation type="submission" date="2016-10" db="EMBL/GenBank/DDBJ databases">
        <authorList>
            <person name="de Groot N.N."/>
        </authorList>
    </citation>
    <scope>NUCLEOTIDE SEQUENCE [LARGE SCALE GENOMIC DNA]</scope>
    <source>
        <strain evidence="2">E92,LMG 26720,CCM 7988</strain>
    </source>
</reference>
<dbReference type="AlphaFoldDB" id="A0A1I5SNR1"/>
<evidence type="ECO:0000313" key="2">
    <source>
        <dbReference type="Proteomes" id="UP000199306"/>
    </source>
</evidence>
<gene>
    <name evidence="1" type="ORF">SAMN04515674_105122</name>
</gene>
<dbReference type="Proteomes" id="UP000199306">
    <property type="component" value="Unassembled WGS sequence"/>
</dbReference>
<sequence length="139" mass="15311">MKPALLIFLTLFFIGTISCKNDDNKNPVQNKGLVGKWKLTEVLFDPGDGSGKFRTVSEAESGTVEFKANGDFSEIKGPIYSSVNPYNTYKILDDTRIELSIKDKPSMKTIWYYSNLSSTSLTLGYGCIEACSGKYAAVP</sequence>
<dbReference type="RefSeq" id="WP_092016552.1">
    <property type="nucleotide sequence ID" value="NZ_FOXH01000005.1"/>
</dbReference>
<keyword evidence="2" id="KW-1185">Reference proteome</keyword>
<proteinExistence type="predicted"/>
<name>A0A1I5SNR1_9BACT</name>
<dbReference type="PROSITE" id="PS51257">
    <property type="entry name" value="PROKAR_LIPOPROTEIN"/>
    <property type="match status" value="1"/>
</dbReference>
<evidence type="ECO:0008006" key="3">
    <source>
        <dbReference type="Google" id="ProtNLM"/>
    </source>
</evidence>
<dbReference type="OrthoDB" id="955522at2"/>